<dbReference type="OrthoDB" id="1453995at2"/>
<dbReference type="STRING" id="283786.SAMN04487990_10970"/>
<dbReference type="PROSITE" id="PS51257">
    <property type="entry name" value="PROKAR_LIPOPROTEIN"/>
    <property type="match status" value="1"/>
</dbReference>
<evidence type="ECO:0000313" key="2">
    <source>
        <dbReference type="EMBL" id="SEA27218.1"/>
    </source>
</evidence>
<accession>A0A1H3ZU53</accession>
<protein>
    <recommendedName>
        <fullName evidence="4">Calx-beta domain-containing protein</fullName>
    </recommendedName>
</protein>
<keyword evidence="1" id="KW-0732">Signal</keyword>
<proteinExistence type="predicted"/>
<evidence type="ECO:0000256" key="1">
    <source>
        <dbReference type="SAM" id="SignalP"/>
    </source>
</evidence>
<dbReference type="RefSeq" id="WP_092133893.1">
    <property type="nucleotide sequence ID" value="NZ_FNQK01000009.1"/>
</dbReference>
<evidence type="ECO:0008006" key="4">
    <source>
        <dbReference type="Google" id="ProtNLM"/>
    </source>
</evidence>
<reference evidence="2 3" key="1">
    <citation type="submission" date="2016-10" db="EMBL/GenBank/DDBJ databases">
        <authorList>
            <person name="de Groot N.N."/>
        </authorList>
    </citation>
    <scope>NUCLEOTIDE SEQUENCE [LARGE SCALE GENOMIC DNA]</scope>
    <source>
        <strain evidence="2 3">DSM 23842</strain>
    </source>
</reference>
<feature type="chain" id="PRO_5011490664" description="Calx-beta domain-containing protein" evidence="1">
    <location>
        <begin position="23"/>
        <end position="273"/>
    </location>
</feature>
<evidence type="ECO:0000313" key="3">
    <source>
        <dbReference type="Proteomes" id="UP000198846"/>
    </source>
</evidence>
<feature type="signal peptide" evidence="1">
    <location>
        <begin position="1"/>
        <end position="22"/>
    </location>
</feature>
<dbReference type="Proteomes" id="UP000198846">
    <property type="component" value="Unassembled WGS sequence"/>
</dbReference>
<dbReference type="EMBL" id="FNQK01000009">
    <property type="protein sequence ID" value="SEA27218.1"/>
    <property type="molecule type" value="Genomic_DNA"/>
</dbReference>
<dbReference type="AlphaFoldDB" id="A0A1H3ZU53"/>
<name>A0A1H3ZU53_BIZPA</name>
<sequence length="273" mass="27996">MKTINKFLILMVLSLSFTSCLVDDDVMTDAIADTPDLVGFMSSSRNALVTEGTGSYDLETTVGVIGPNVATITEDVQLSIEVNAASTAIEGVHYTLGDTSLTLSPSTGLSGAVPFTVLSDDSSITAPSSFTLILDIVASSGGNGVIPSGKTGSQTINISYLCNSDLAGAYVTTSGPFANVNITELADGVYEHDTLPGLSSGGAGIPFEFSDSCGTITIDTLVLGGSYLVQGSGVVDPVTGVITINGYILYNSTTVDSGPFFDNSGETFVYTPN</sequence>
<organism evidence="2 3">
    <name type="scientific">Bizionia paragorgiae</name>
    <dbReference type="NCBI Taxonomy" id="283786"/>
    <lineage>
        <taxon>Bacteria</taxon>
        <taxon>Pseudomonadati</taxon>
        <taxon>Bacteroidota</taxon>
        <taxon>Flavobacteriia</taxon>
        <taxon>Flavobacteriales</taxon>
        <taxon>Flavobacteriaceae</taxon>
        <taxon>Bizionia</taxon>
    </lineage>
</organism>
<gene>
    <name evidence="2" type="ORF">SAMN04487990_10970</name>
</gene>
<keyword evidence="3" id="KW-1185">Reference proteome</keyword>